<gene>
    <name evidence="4" type="primary">pgl_6</name>
    <name evidence="4" type="ORF">GALL_149570</name>
</gene>
<dbReference type="InterPro" id="IPR011048">
    <property type="entry name" value="Haem_d1_sf"/>
</dbReference>
<reference evidence="4" key="1">
    <citation type="submission" date="2016-10" db="EMBL/GenBank/DDBJ databases">
        <title>Sequence of Gallionella enrichment culture.</title>
        <authorList>
            <person name="Poehlein A."/>
            <person name="Muehling M."/>
            <person name="Daniel R."/>
        </authorList>
    </citation>
    <scope>NUCLEOTIDE SEQUENCE</scope>
</reference>
<evidence type="ECO:0000313" key="4">
    <source>
        <dbReference type="EMBL" id="OIR02957.1"/>
    </source>
</evidence>
<dbReference type="InterPro" id="IPR017850">
    <property type="entry name" value="Alkaline_phosphatase_core_sf"/>
</dbReference>
<dbReference type="InterPro" id="IPR011964">
    <property type="entry name" value="YVTN_b-propeller_repeat"/>
</dbReference>
<dbReference type="Gene3D" id="3.40.720.10">
    <property type="entry name" value="Alkaline Phosphatase, subunit A"/>
    <property type="match status" value="1"/>
</dbReference>
<organism evidence="4">
    <name type="scientific">mine drainage metagenome</name>
    <dbReference type="NCBI Taxonomy" id="410659"/>
    <lineage>
        <taxon>unclassified sequences</taxon>
        <taxon>metagenomes</taxon>
        <taxon>ecological metagenomes</taxon>
    </lineage>
</organism>
<dbReference type="SUPFAM" id="SSF51004">
    <property type="entry name" value="C-terminal (heme d1) domain of cytochrome cd1-nitrite reductase"/>
    <property type="match status" value="1"/>
</dbReference>
<dbReference type="EC" id="3.1.1.31" evidence="4"/>
<dbReference type="AlphaFoldDB" id="A0A1J5SFJ8"/>
<dbReference type="GO" id="GO:0017057">
    <property type="term" value="F:6-phosphogluconolactonase activity"/>
    <property type="evidence" value="ECO:0007669"/>
    <property type="project" value="UniProtKB-EC"/>
</dbReference>
<evidence type="ECO:0000256" key="2">
    <source>
        <dbReference type="ARBA" id="ARBA00022801"/>
    </source>
</evidence>
<dbReference type="EMBL" id="MLJW01000070">
    <property type="protein sequence ID" value="OIR02957.1"/>
    <property type="molecule type" value="Genomic_DNA"/>
</dbReference>
<dbReference type="NCBIfam" id="TIGR02276">
    <property type="entry name" value="beta_rpt_yvtn"/>
    <property type="match status" value="1"/>
</dbReference>
<dbReference type="Gene3D" id="2.130.10.10">
    <property type="entry name" value="YVTN repeat-like/Quinoprotein amine dehydrogenase"/>
    <property type="match status" value="3"/>
</dbReference>
<dbReference type="PANTHER" id="PTHR47197">
    <property type="entry name" value="PROTEIN NIRF"/>
    <property type="match status" value="1"/>
</dbReference>
<dbReference type="Pfam" id="PF21783">
    <property type="entry name" value="YNCE"/>
    <property type="match status" value="1"/>
</dbReference>
<name>A0A1J5SFJ8_9ZZZZ</name>
<dbReference type="SUPFAM" id="SSF53649">
    <property type="entry name" value="Alkaline phosphatase-like"/>
    <property type="match status" value="1"/>
</dbReference>
<dbReference type="InterPro" id="IPR015943">
    <property type="entry name" value="WD40/YVTN_repeat-like_dom_sf"/>
</dbReference>
<protein>
    <submittedName>
        <fullName evidence="4">6-phosphogluconolactonase</fullName>
        <ecNumber evidence="4">3.1.1.31</ecNumber>
    </submittedName>
</protein>
<dbReference type="InterPro" id="IPR007312">
    <property type="entry name" value="Phosphoesterase"/>
</dbReference>
<dbReference type="InterPro" id="IPR048433">
    <property type="entry name" value="YNCE-like_beta-prop"/>
</dbReference>
<comment type="caution">
    <text evidence="4">The sequence shown here is derived from an EMBL/GenBank/DDBJ whole genome shotgun (WGS) entry which is preliminary data.</text>
</comment>
<dbReference type="InterPro" id="IPR051200">
    <property type="entry name" value="Host-pathogen_enzymatic-act"/>
</dbReference>
<accession>A0A1J5SFJ8</accession>
<proteinExistence type="predicted"/>
<keyword evidence="1" id="KW-0732">Signal</keyword>
<dbReference type="PANTHER" id="PTHR47197:SF3">
    <property type="entry name" value="DIHYDRO-HEME D1 DEHYDROGENASE"/>
    <property type="match status" value="1"/>
</dbReference>
<evidence type="ECO:0000259" key="3">
    <source>
        <dbReference type="Pfam" id="PF21783"/>
    </source>
</evidence>
<evidence type="ECO:0000256" key="1">
    <source>
        <dbReference type="ARBA" id="ARBA00022729"/>
    </source>
</evidence>
<sequence>MRNIIVCILSIVTIAAQSQTLKEIEDKRIKLPNGWSLTPVGKSIELGDLPLNIAVSKSKKLIAVTNNGQSEQTIQLIDATKEVELDNIVIAKSWYGLKFSADEKYLYASGGNDNIILKYVIINNKLKISDSIILGKHWPEKISPAGIEIDDAKQTLYVVTKENNSLYVVDLKTKTITNKIALGAEAYGCLLSADKKTLYISSWGGDKVLLFDVNENKIVNKIAVGDNPNEMVLSKNGKYLFVANANDNSVSVIDATKQKVIETLNAALYPNAPSGSTSNAVALSEDEKTLYIANADNNCLSVFDVSVPGKSVSKGFIPVGWYPTNVKVIGKKIFVSNGKGFTSKANPKGPSPYNARQAVVYQQGDPHRTQDVEYIGGLFTGTLSIIDIPSEKQLSIFSQAVYHNTPYSKKIELNAAGEKGNPVPMKVGDASPIKHIFYIIKENRTFDQVLSDVKGGNGDTSLLLFGEKITPNLHSIVNNFVLLDNFYCDAEVSADGHEWSMGAYATDYLEKTWPTSYGGRGGNYDGEGLRAIANNKNGYIWDNCKRNNISFRTYGEFADHAAKPSISVLNGHTCPYYTGWNLDVRDTTRFSQWKREFDSLLAHNAVPQLSTMRFGNDHTEGLRKNKPTPYAYVADNDLAVGLFIDYLSKSPIWKESAVFILEDDAQNGPDHVDAHRSTAYLISPYVKRNYVDHTMYSTSSVVRTIELILGMPPMTQYDAAATPMWQSFTANADFSSFDHLPANINLNEKTGQNKMAAVSEKYNFNKEDAVPDLVFNEILWQGLKGTTAPAPSRAAFVKLSKKNKNDD</sequence>
<feature type="domain" description="YNCE-like beta-propeller" evidence="3">
    <location>
        <begin position="31"/>
        <end position="307"/>
    </location>
</feature>
<dbReference type="Pfam" id="PF04185">
    <property type="entry name" value="Phosphoesterase"/>
    <property type="match status" value="1"/>
</dbReference>
<keyword evidence="2 4" id="KW-0378">Hydrolase</keyword>